<organism evidence="11 12">
    <name type="scientific">Vasconcelosia minhoensis LEGE 07310</name>
    <dbReference type="NCBI Taxonomy" id="915328"/>
    <lineage>
        <taxon>Bacteria</taxon>
        <taxon>Bacillati</taxon>
        <taxon>Cyanobacteriota</taxon>
        <taxon>Cyanophyceae</taxon>
        <taxon>Nodosilineales</taxon>
        <taxon>Cymatolegaceae</taxon>
        <taxon>Vasconcelosia</taxon>
        <taxon>Vasconcelosia minhoensis</taxon>
    </lineage>
</organism>
<dbReference type="InterPro" id="IPR000700">
    <property type="entry name" value="PAS-assoc_C"/>
</dbReference>
<keyword evidence="3" id="KW-0812">Transmembrane</keyword>
<dbReference type="SUPFAM" id="SSF55785">
    <property type="entry name" value="PYP-like sensor domain (PAS domain)"/>
    <property type="match status" value="2"/>
</dbReference>
<dbReference type="PROSITE" id="PS50112">
    <property type="entry name" value="PAS"/>
    <property type="match status" value="1"/>
</dbReference>
<dbReference type="SMART" id="SM00091">
    <property type="entry name" value="PAS"/>
    <property type="match status" value="2"/>
</dbReference>
<dbReference type="CDD" id="cd01949">
    <property type="entry name" value="GGDEF"/>
    <property type="match status" value="1"/>
</dbReference>
<name>A0A8J7AQF3_9CYAN</name>
<dbReference type="SUPFAM" id="SSF158472">
    <property type="entry name" value="HAMP domain-like"/>
    <property type="match status" value="1"/>
</dbReference>
<dbReference type="Pfam" id="PF00990">
    <property type="entry name" value="GGDEF"/>
    <property type="match status" value="1"/>
</dbReference>
<feature type="domain" description="HAMP" evidence="9">
    <location>
        <begin position="324"/>
        <end position="377"/>
    </location>
</feature>
<evidence type="ECO:0000259" key="9">
    <source>
        <dbReference type="PROSITE" id="PS50885"/>
    </source>
</evidence>
<dbReference type="InterPro" id="IPR043128">
    <property type="entry name" value="Rev_trsase/Diguanyl_cyclase"/>
</dbReference>
<dbReference type="AlphaFoldDB" id="A0A8J7AQF3"/>
<keyword evidence="2" id="KW-1003">Cell membrane</keyword>
<dbReference type="GO" id="GO:0005886">
    <property type="term" value="C:plasma membrane"/>
    <property type="evidence" value="ECO:0007669"/>
    <property type="project" value="UniProtKB-SubCell"/>
</dbReference>
<dbReference type="Gene3D" id="3.30.450.40">
    <property type="match status" value="1"/>
</dbReference>
<dbReference type="CDD" id="cd00130">
    <property type="entry name" value="PAS"/>
    <property type="match status" value="2"/>
</dbReference>
<dbReference type="Gene3D" id="3.30.70.270">
    <property type="match status" value="1"/>
</dbReference>
<dbReference type="Pfam" id="PF02743">
    <property type="entry name" value="dCache_1"/>
    <property type="match status" value="1"/>
</dbReference>
<evidence type="ECO:0000256" key="2">
    <source>
        <dbReference type="ARBA" id="ARBA00022475"/>
    </source>
</evidence>
<dbReference type="GO" id="GO:0007165">
    <property type="term" value="P:signal transduction"/>
    <property type="evidence" value="ECO:0007669"/>
    <property type="project" value="InterPro"/>
</dbReference>
<dbReference type="CDD" id="cd06225">
    <property type="entry name" value="HAMP"/>
    <property type="match status" value="1"/>
</dbReference>
<dbReference type="InterPro" id="IPR001610">
    <property type="entry name" value="PAC"/>
</dbReference>
<dbReference type="NCBIfam" id="TIGR00229">
    <property type="entry name" value="sensory_box"/>
    <property type="match status" value="2"/>
</dbReference>
<dbReference type="InterPro" id="IPR033479">
    <property type="entry name" value="dCache_1"/>
</dbReference>
<evidence type="ECO:0000259" key="10">
    <source>
        <dbReference type="PROSITE" id="PS50887"/>
    </source>
</evidence>
<accession>A0A8J7AQF3</accession>
<reference evidence="11" key="1">
    <citation type="submission" date="2020-10" db="EMBL/GenBank/DDBJ databases">
        <authorList>
            <person name="Castelo-Branco R."/>
            <person name="Eusebio N."/>
            <person name="Adriana R."/>
            <person name="Vieira A."/>
            <person name="Brugerolle De Fraissinette N."/>
            <person name="Rezende De Castro R."/>
            <person name="Schneider M.P."/>
            <person name="Vasconcelos V."/>
            <person name="Leao P.N."/>
        </authorList>
    </citation>
    <scope>NUCLEOTIDE SEQUENCE</scope>
    <source>
        <strain evidence="11">LEGE 07310</strain>
    </source>
</reference>
<dbReference type="PANTHER" id="PTHR44757:SF2">
    <property type="entry name" value="BIOFILM ARCHITECTURE MAINTENANCE PROTEIN MBAA"/>
    <property type="match status" value="1"/>
</dbReference>
<evidence type="ECO:0000256" key="3">
    <source>
        <dbReference type="ARBA" id="ARBA00022692"/>
    </source>
</evidence>
<dbReference type="CDD" id="cd18774">
    <property type="entry name" value="PDC2_HK_sensor"/>
    <property type="match status" value="1"/>
</dbReference>
<dbReference type="InterPro" id="IPR000160">
    <property type="entry name" value="GGDEF_dom"/>
</dbReference>
<dbReference type="SMART" id="SM00052">
    <property type="entry name" value="EAL"/>
    <property type="match status" value="1"/>
</dbReference>
<dbReference type="Gene3D" id="3.20.20.450">
    <property type="entry name" value="EAL domain"/>
    <property type="match status" value="1"/>
</dbReference>
<dbReference type="PROSITE" id="PS50885">
    <property type="entry name" value="HAMP"/>
    <property type="match status" value="1"/>
</dbReference>
<feature type="domain" description="EAL" evidence="8">
    <location>
        <begin position="979"/>
        <end position="1234"/>
    </location>
</feature>
<dbReference type="Pfam" id="PF00672">
    <property type="entry name" value="HAMP"/>
    <property type="match status" value="1"/>
</dbReference>
<dbReference type="InterPro" id="IPR003660">
    <property type="entry name" value="HAMP_dom"/>
</dbReference>
<keyword evidence="4" id="KW-1133">Transmembrane helix</keyword>
<evidence type="ECO:0000256" key="5">
    <source>
        <dbReference type="ARBA" id="ARBA00023136"/>
    </source>
</evidence>
<evidence type="ECO:0000259" key="7">
    <source>
        <dbReference type="PROSITE" id="PS50113"/>
    </source>
</evidence>
<feature type="domain" description="GGDEF" evidence="10">
    <location>
        <begin position="837"/>
        <end position="970"/>
    </location>
</feature>
<dbReference type="InterPro" id="IPR035965">
    <property type="entry name" value="PAS-like_dom_sf"/>
</dbReference>
<dbReference type="InterPro" id="IPR029016">
    <property type="entry name" value="GAF-like_dom_sf"/>
</dbReference>
<sequence length="1236" mass="137746">MFRAQKNLSLSVRLSLAFGGIAVLLTLVIGEIAGKLAMSRTETEIGQELAHISEQMADELDRTMFERFREIQLIAGLEPFRDAQTPAAEQQALLDRLQETYSSYSWIGFANHQGTVESSTKALLQGQSVAQRPWFMEAQRLPYVGDVHEAALLAELLPNTGDEPLRFVDVSAPVFGPEGNFLGVLGAHLSWEWAEVVGVSLLDSAATDGKEVFILAEDGTILLGPPDWIDRWAKSKKLDLESVRLAQAQYSGHTVERWPNGELFLTGYSRSQGYRSYPGLGWILLVREPAELAFAPAQQLYQQILIGGMVVGSSFAALGWLAATSMTRPMQRIAAAADRIRRGDRSFKLPALEGQRETASLSQALNQLVTSLVEQEQLLKAELAERKRLADSLYRSEEQLRQITDNIDAVFILKPVGSSEQIYSNSHYREVYQYLLDIPLPQRLAAWIESMHPDDRAAMLAKIEAEKLGQPSPEAEYRLNLPDGTMRWMWNRSFPIQDERGEIYRYAIMEHDITQRRQSEAVFKRLVEQTAAATGEDFFSTIAEHLASALEVDHVFITEQLDDGLRTIAFWSDGELRPNFTYALEHTPCQLTLHEGTYYCASGVTQTFPQNPYLAELEAEGYFGVALTNALGHTLGKLCIVSRQSLGDRSQYSAILHIFASRAAAELERQRSEVALKESEARFRLLAENVRDLICLHQPNGRFLYLSPSCRSLLGFEPEQLVGTSPYALIYPGDREMIRLEASQASIKGRSIPITCRMRTREGKYIWLESLIKAITDSEGQLLYLQTSSRDVTDKVRVQHQLQYEALHDGLTQLPNRNALLRRLSLALERARQPDGERFAVLFVDLDRFKVINDSLGHSMGDRLLVEIARKLKSVLRPGDIAARISGDEFVLLLDDIDSAQAAIRVAERVMDELQSPIQLGPHQAVMSASIGIVMGNASYRNGLDLLRDADIAMYSAKAQGKARYAVFTGAMHVRAMRQLELENDLRQAVERGELGLCYQPIVTLATGQLLGFEVLARWQHQTKGMIPPAEFIPIAEESGLIVPLGLWILQQACSQMARWQTLSAGTRLKISVNLSVKQLNEPDLLAQVKQTLAANGLSGNQLSLEITESVLMENIEAVSRLLTQLRADDIQVSIDDFGTGFSSLSYLHRLPVNSLKIDQSFISKLFDSPRNLNIAETIIGLGDRLGIDAIAEGIETPEQLRQLQAFGCELGQGHLLGYPMTAEAAEAMIIQQRIG</sequence>
<dbReference type="InterPro" id="IPR052155">
    <property type="entry name" value="Biofilm_reg_signaling"/>
</dbReference>
<dbReference type="PANTHER" id="PTHR44757">
    <property type="entry name" value="DIGUANYLATE CYCLASE DGCP"/>
    <property type="match status" value="1"/>
</dbReference>
<comment type="subcellular location">
    <subcellularLocation>
        <location evidence="1">Cell membrane</location>
        <topology evidence="1">Multi-pass membrane protein</topology>
    </subcellularLocation>
</comment>
<dbReference type="InterPro" id="IPR013655">
    <property type="entry name" value="PAS_fold_3"/>
</dbReference>
<evidence type="ECO:0000313" key="11">
    <source>
        <dbReference type="EMBL" id="MBE9078729.1"/>
    </source>
</evidence>
<dbReference type="SMART" id="SM00267">
    <property type="entry name" value="GGDEF"/>
    <property type="match status" value="1"/>
</dbReference>
<dbReference type="CDD" id="cd12914">
    <property type="entry name" value="PDC1_DGC_like"/>
    <property type="match status" value="1"/>
</dbReference>
<evidence type="ECO:0000256" key="1">
    <source>
        <dbReference type="ARBA" id="ARBA00004651"/>
    </source>
</evidence>
<evidence type="ECO:0000259" key="6">
    <source>
        <dbReference type="PROSITE" id="PS50112"/>
    </source>
</evidence>
<dbReference type="PROSITE" id="PS50883">
    <property type="entry name" value="EAL"/>
    <property type="match status" value="1"/>
</dbReference>
<dbReference type="SUPFAM" id="SSF55781">
    <property type="entry name" value="GAF domain-like"/>
    <property type="match status" value="1"/>
</dbReference>
<dbReference type="SMART" id="SM00304">
    <property type="entry name" value="HAMP"/>
    <property type="match status" value="1"/>
</dbReference>
<feature type="domain" description="PAC" evidence="7">
    <location>
        <begin position="473"/>
        <end position="525"/>
    </location>
</feature>
<evidence type="ECO:0000313" key="12">
    <source>
        <dbReference type="Proteomes" id="UP000636505"/>
    </source>
</evidence>
<dbReference type="Proteomes" id="UP000636505">
    <property type="component" value="Unassembled WGS sequence"/>
</dbReference>
<dbReference type="PROSITE" id="PS50887">
    <property type="entry name" value="GGDEF"/>
    <property type="match status" value="1"/>
</dbReference>
<feature type="domain" description="PAS" evidence="6">
    <location>
        <begin position="679"/>
        <end position="750"/>
    </location>
</feature>
<proteinExistence type="predicted"/>
<dbReference type="Pfam" id="PF00563">
    <property type="entry name" value="EAL"/>
    <property type="match status" value="1"/>
</dbReference>
<evidence type="ECO:0000259" key="8">
    <source>
        <dbReference type="PROSITE" id="PS50883"/>
    </source>
</evidence>
<keyword evidence="5" id="KW-0472">Membrane</keyword>
<dbReference type="Pfam" id="PF08447">
    <property type="entry name" value="PAS_3"/>
    <property type="match status" value="2"/>
</dbReference>
<dbReference type="InterPro" id="IPR029787">
    <property type="entry name" value="Nucleotide_cyclase"/>
</dbReference>
<dbReference type="InterPro" id="IPR001633">
    <property type="entry name" value="EAL_dom"/>
</dbReference>
<dbReference type="NCBIfam" id="TIGR00254">
    <property type="entry name" value="GGDEF"/>
    <property type="match status" value="1"/>
</dbReference>
<comment type="caution">
    <text evidence="11">The sequence shown here is derived from an EMBL/GenBank/DDBJ whole genome shotgun (WGS) entry which is preliminary data.</text>
</comment>
<dbReference type="InterPro" id="IPR000014">
    <property type="entry name" value="PAS"/>
</dbReference>
<protein>
    <submittedName>
        <fullName evidence="11">EAL domain-containing protein</fullName>
    </submittedName>
</protein>
<dbReference type="SUPFAM" id="SSF141868">
    <property type="entry name" value="EAL domain-like"/>
    <property type="match status" value="1"/>
</dbReference>
<dbReference type="CDD" id="cd01948">
    <property type="entry name" value="EAL"/>
    <property type="match status" value="1"/>
</dbReference>
<dbReference type="RefSeq" id="WP_193908872.1">
    <property type="nucleotide sequence ID" value="NZ_JADEXG010000039.1"/>
</dbReference>
<keyword evidence="12" id="KW-1185">Reference proteome</keyword>
<dbReference type="EMBL" id="JADEXG010000039">
    <property type="protein sequence ID" value="MBE9078729.1"/>
    <property type="molecule type" value="Genomic_DNA"/>
</dbReference>
<dbReference type="SUPFAM" id="SSF55073">
    <property type="entry name" value="Nucleotide cyclase"/>
    <property type="match status" value="1"/>
</dbReference>
<dbReference type="PROSITE" id="PS50113">
    <property type="entry name" value="PAC"/>
    <property type="match status" value="2"/>
</dbReference>
<dbReference type="Gene3D" id="6.10.340.10">
    <property type="match status" value="1"/>
</dbReference>
<feature type="domain" description="PAC" evidence="7">
    <location>
        <begin position="752"/>
        <end position="804"/>
    </location>
</feature>
<dbReference type="Gene3D" id="3.30.450.20">
    <property type="entry name" value="PAS domain"/>
    <property type="match status" value="3"/>
</dbReference>
<evidence type="ECO:0000256" key="4">
    <source>
        <dbReference type="ARBA" id="ARBA00022989"/>
    </source>
</evidence>
<dbReference type="SMART" id="SM00086">
    <property type="entry name" value="PAC"/>
    <property type="match status" value="2"/>
</dbReference>
<dbReference type="InterPro" id="IPR035919">
    <property type="entry name" value="EAL_sf"/>
</dbReference>
<gene>
    <name evidence="11" type="ORF">IQ241_15740</name>
</gene>